<dbReference type="EMBL" id="ML977757">
    <property type="protein sequence ID" value="KAF1992897.1"/>
    <property type="molecule type" value="Genomic_DNA"/>
</dbReference>
<dbReference type="InterPro" id="IPR027417">
    <property type="entry name" value="P-loop_NTPase"/>
</dbReference>
<proteinExistence type="predicted"/>
<dbReference type="PANTHER" id="PTHR10622">
    <property type="entry name" value="HET DOMAIN-CONTAINING PROTEIN"/>
    <property type="match status" value="1"/>
</dbReference>
<name>A0A6A5VVK8_9PLEO</name>
<sequence>MRLLRRSDTGEFSLTQFPDEAIPPYAILSHTWGADGEEVTFKDLTNGTGKDKLGYVKIRFCGEQAALDDLEYFWIDTCCINKANNAELSQAISFMFRWYRNAARCYVYLSDVSTTSFTSNRREKLAKPWESDFRKSRWFTRGWTLQELLAPSFVEFFSQEGKQLGDKRSLIQEIHEITVIPESALRGTPLSQFSVNERLSWIQHRQTKLEEDRAYSLLGIFGVYIAPIYGEGMTTAFRRLQEEIGKLEQCIKDLHLTNPQDDKKRVEDTKGGLLKDSYRWILGNADFQRWRDDQQSRLLWVKGDPGKGKTMLLCGVIEELKKSTPGLLSFFFCQATDSRINSATAVLRGLLYSLVTQQPSLVSHLRNKYDQAGPSVFKDANAWVALSDIFTNMIRDPDLKMACLVVDALDECVSDLPKLLDLVICTSTLSARMHIEQKLRGVDARARLSLELKENAEQVSRAVNVYIEDKLSSLDLLQDDGLRDQVKNILRRKANGMFLWVALVVQELKGPESWDPLQVVEEAPPGLHQLYDRIIEQIKQLKQRNSEICRLLLSTACVAYRPLYLAEIGSLCGLLGQISVLTRNVRMFATMCSSFLAVRDDQVYLIHQSAKDYLSDKTRDTIFPSQGRMHYNIFSRSLKLMSNALKHNMYDLNAPGFPIDKVEVPVDNPLATIRYLYVHWADHLYTQDKDVIKVFIQNKYLYWLEALSLCRSMSKGILAIVKLNALA</sequence>
<dbReference type="InterPro" id="IPR056884">
    <property type="entry name" value="NPHP3-like_N"/>
</dbReference>
<reference evidence="3" key="1">
    <citation type="journal article" date="2020" name="Stud. Mycol.">
        <title>101 Dothideomycetes genomes: a test case for predicting lifestyles and emergence of pathogens.</title>
        <authorList>
            <person name="Haridas S."/>
            <person name="Albert R."/>
            <person name="Binder M."/>
            <person name="Bloem J."/>
            <person name="Labutti K."/>
            <person name="Salamov A."/>
            <person name="Andreopoulos B."/>
            <person name="Baker S."/>
            <person name="Barry K."/>
            <person name="Bills G."/>
            <person name="Bluhm B."/>
            <person name="Cannon C."/>
            <person name="Castanera R."/>
            <person name="Culley D."/>
            <person name="Daum C."/>
            <person name="Ezra D."/>
            <person name="Gonzalez J."/>
            <person name="Henrissat B."/>
            <person name="Kuo A."/>
            <person name="Liang C."/>
            <person name="Lipzen A."/>
            <person name="Lutzoni F."/>
            <person name="Magnuson J."/>
            <person name="Mondo S."/>
            <person name="Nolan M."/>
            <person name="Ohm R."/>
            <person name="Pangilinan J."/>
            <person name="Park H.-J."/>
            <person name="Ramirez L."/>
            <person name="Alfaro M."/>
            <person name="Sun H."/>
            <person name="Tritt A."/>
            <person name="Yoshinaga Y."/>
            <person name="Zwiers L.-H."/>
            <person name="Turgeon B."/>
            <person name="Goodwin S."/>
            <person name="Spatafora J."/>
            <person name="Crous P."/>
            <person name="Grigoriev I."/>
        </authorList>
    </citation>
    <scope>NUCLEOTIDE SEQUENCE</scope>
    <source>
        <strain evidence="3">CBS 123094</strain>
    </source>
</reference>
<dbReference type="InterPro" id="IPR010730">
    <property type="entry name" value="HET"/>
</dbReference>
<dbReference type="PANTHER" id="PTHR10622:SF13">
    <property type="entry name" value="NACHT DOMAIN-CONTAINING PROTEIN"/>
    <property type="match status" value="1"/>
</dbReference>
<keyword evidence="1" id="KW-0677">Repeat</keyword>
<dbReference type="AlphaFoldDB" id="A0A6A5VVK8"/>
<evidence type="ECO:0000256" key="1">
    <source>
        <dbReference type="ARBA" id="ARBA00022737"/>
    </source>
</evidence>
<keyword evidence="4" id="KW-1185">Reference proteome</keyword>
<evidence type="ECO:0000313" key="3">
    <source>
        <dbReference type="EMBL" id="KAF1992897.1"/>
    </source>
</evidence>
<dbReference type="Pfam" id="PF06985">
    <property type="entry name" value="HET"/>
    <property type="match status" value="1"/>
</dbReference>
<dbReference type="OrthoDB" id="538223at2759"/>
<accession>A0A6A5VVK8</accession>
<protein>
    <submittedName>
        <fullName evidence="3">HET-domain-containing protein</fullName>
    </submittedName>
</protein>
<dbReference type="InterPro" id="IPR007111">
    <property type="entry name" value="NACHT_NTPase"/>
</dbReference>
<feature type="domain" description="NACHT" evidence="2">
    <location>
        <begin position="297"/>
        <end position="415"/>
    </location>
</feature>
<gene>
    <name evidence="3" type="ORF">P154DRAFT_549855</name>
</gene>
<dbReference type="Gene3D" id="3.40.50.300">
    <property type="entry name" value="P-loop containing nucleotide triphosphate hydrolases"/>
    <property type="match status" value="1"/>
</dbReference>
<evidence type="ECO:0000259" key="2">
    <source>
        <dbReference type="PROSITE" id="PS50837"/>
    </source>
</evidence>
<evidence type="ECO:0000313" key="4">
    <source>
        <dbReference type="Proteomes" id="UP000799779"/>
    </source>
</evidence>
<dbReference type="Proteomes" id="UP000799779">
    <property type="component" value="Unassembled WGS sequence"/>
</dbReference>
<dbReference type="Pfam" id="PF24883">
    <property type="entry name" value="NPHP3_N"/>
    <property type="match status" value="1"/>
</dbReference>
<dbReference type="PROSITE" id="PS50837">
    <property type="entry name" value="NACHT"/>
    <property type="match status" value="1"/>
</dbReference>
<organism evidence="3 4">
    <name type="scientific">Amniculicola lignicola CBS 123094</name>
    <dbReference type="NCBI Taxonomy" id="1392246"/>
    <lineage>
        <taxon>Eukaryota</taxon>
        <taxon>Fungi</taxon>
        <taxon>Dikarya</taxon>
        <taxon>Ascomycota</taxon>
        <taxon>Pezizomycotina</taxon>
        <taxon>Dothideomycetes</taxon>
        <taxon>Pleosporomycetidae</taxon>
        <taxon>Pleosporales</taxon>
        <taxon>Amniculicolaceae</taxon>
        <taxon>Amniculicola</taxon>
    </lineage>
</organism>